<evidence type="ECO:0000313" key="2">
    <source>
        <dbReference type="EMBL" id="QOY88709.1"/>
    </source>
</evidence>
<evidence type="ECO:0000313" key="3">
    <source>
        <dbReference type="Proteomes" id="UP000593892"/>
    </source>
</evidence>
<feature type="domain" description="PilZ" evidence="1">
    <location>
        <begin position="5"/>
        <end position="88"/>
    </location>
</feature>
<keyword evidence="3" id="KW-1185">Reference proteome</keyword>
<accession>A0A7S7NT20</accession>
<organism evidence="2 3">
    <name type="scientific">Paludibaculum fermentans</name>
    <dbReference type="NCBI Taxonomy" id="1473598"/>
    <lineage>
        <taxon>Bacteria</taxon>
        <taxon>Pseudomonadati</taxon>
        <taxon>Acidobacteriota</taxon>
        <taxon>Terriglobia</taxon>
        <taxon>Bryobacterales</taxon>
        <taxon>Bryobacteraceae</taxon>
        <taxon>Paludibaculum</taxon>
    </lineage>
</organism>
<dbReference type="Pfam" id="PF07238">
    <property type="entry name" value="PilZ"/>
    <property type="match status" value="1"/>
</dbReference>
<reference evidence="2 3" key="1">
    <citation type="submission" date="2020-10" db="EMBL/GenBank/DDBJ databases">
        <title>Complete genome sequence of Paludibaculum fermentans P105T, a facultatively anaerobic acidobacterium capable of dissimilatory Fe(III) reduction.</title>
        <authorList>
            <person name="Dedysh S.N."/>
            <person name="Beletsky A.V."/>
            <person name="Kulichevskaya I.S."/>
            <person name="Mardanov A.V."/>
            <person name="Ravin N.V."/>
        </authorList>
    </citation>
    <scope>NUCLEOTIDE SEQUENCE [LARGE SCALE GENOMIC DNA]</scope>
    <source>
        <strain evidence="2 3">P105</strain>
    </source>
</reference>
<protein>
    <submittedName>
        <fullName evidence="2">PilZ domain-containing protein</fullName>
    </submittedName>
</protein>
<dbReference type="GO" id="GO:0035438">
    <property type="term" value="F:cyclic-di-GMP binding"/>
    <property type="evidence" value="ECO:0007669"/>
    <property type="project" value="InterPro"/>
</dbReference>
<name>A0A7S7NT20_PALFE</name>
<dbReference type="Proteomes" id="UP000593892">
    <property type="component" value="Chromosome"/>
</dbReference>
<proteinExistence type="predicted"/>
<dbReference type="KEGG" id="pfer:IRI77_01735"/>
<dbReference type="AlphaFoldDB" id="A0A7S7NT20"/>
<dbReference type="EMBL" id="CP063849">
    <property type="protein sequence ID" value="QOY88709.1"/>
    <property type="molecule type" value="Genomic_DNA"/>
</dbReference>
<evidence type="ECO:0000259" key="1">
    <source>
        <dbReference type="Pfam" id="PF07238"/>
    </source>
</evidence>
<dbReference type="RefSeq" id="WP_194450371.1">
    <property type="nucleotide sequence ID" value="NZ_CP063849.1"/>
</dbReference>
<gene>
    <name evidence="2" type="ORF">IRI77_01735</name>
</gene>
<sequence length="118" mass="12742">MTRPVRKYLRVPSEFFGTLELQAPNESSPAYGIRITDVSSAGVGILLRGEIPVGTKVRLIFDSGAVEGEVIHCRQEKGHFAVGVQVEHNAVALARIRWAASLKLHGAASSSPHHHVPV</sequence>
<dbReference type="InterPro" id="IPR009875">
    <property type="entry name" value="PilZ_domain"/>
</dbReference>